<evidence type="ECO:0000313" key="1">
    <source>
        <dbReference type="EMBL" id="MBB1088897.1"/>
    </source>
</evidence>
<accession>A0A7W3U4U5</accession>
<protein>
    <submittedName>
        <fullName evidence="1">Uncharacterized protein</fullName>
    </submittedName>
</protein>
<sequence length="301" mass="33545">MLEKHLRSEKSALHRHLSRLKSAVENDRIQPNGKHATSFVFICGANRRAGGASARRLAVERFIKKTSPDSKAIIAERFFEFLENSKKKQNLYDIEHALSGFADLIVIILESNSAFTELGAFATRELREKLFIINDRQFELQQSFINLGPLSAVKEVDNRAVSWYDMAADGIENGDAIGGTFPDLIQAIRKRSPKTEVLDKSKLTPIGGLNRWAFAFCHDIIFYSRSINAKDLVAVYTFLFGKADFDSLATYKALLVALGLATKSGDKVASTQASPILKSPVDHVPLQAAFYAANYRSERRS</sequence>
<dbReference type="EMBL" id="JACHTE010000007">
    <property type="protein sequence ID" value="MBB1088897.1"/>
    <property type="molecule type" value="Genomic_DNA"/>
</dbReference>
<proteinExistence type="predicted"/>
<organism evidence="1 2">
    <name type="scientific">Marilutibacter penaei</name>
    <dbReference type="NCBI Taxonomy" id="2759900"/>
    <lineage>
        <taxon>Bacteria</taxon>
        <taxon>Pseudomonadati</taxon>
        <taxon>Pseudomonadota</taxon>
        <taxon>Gammaproteobacteria</taxon>
        <taxon>Lysobacterales</taxon>
        <taxon>Lysobacteraceae</taxon>
        <taxon>Marilutibacter</taxon>
    </lineage>
</organism>
<comment type="caution">
    <text evidence="1">The sequence shown here is derived from an EMBL/GenBank/DDBJ whole genome shotgun (WGS) entry which is preliminary data.</text>
</comment>
<name>A0A7W3U4U5_9GAMM</name>
<dbReference type="Proteomes" id="UP000552587">
    <property type="component" value="Unassembled WGS sequence"/>
</dbReference>
<gene>
    <name evidence="1" type="ORF">H4F99_10380</name>
</gene>
<dbReference type="NCBIfam" id="NF038232">
    <property type="entry name" value="STM3845_fam"/>
    <property type="match status" value="1"/>
</dbReference>
<evidence type="ECO:0000313" key="2">
    <source>
        <dbReference type="Proteomes" id="UP000552587"/>
    </source>
</evidence>
<dbReference type="AlphaFoldDB" id="A0A7W3U4U5"/>
<dbReference type="InterPro" id="IPR049725">
    <property type="entry name" value="STM3845-like"/>
</dbReference>
<reference evidence="1 2" key="1">
    <citation type="submission" date="2020-07" db="EMBL/GenBank/DDBJ databases">
        <authorList>
            <person name="Xu S."/>
            <person name="Li A."/>
        </authorList>
    </citation>
    <scope>NUCLEOTIDE SEQUENCE [LARGE SCALE GENOMIC DNA]</scope>
    <source>
        <strain evidence="1 2">SG-8</strain>
    </source>
</reference>
<dbReference type="RefSeq" id="WP_182669686.1">
    <property type="nucleotide sequence ID" value="NZ_JACHTE010000007.1"/>
</dbReference>
<keyword evidence="2" id="KW-1185">Reference proteome</keyword>